<feature type="transmembrane region" description="Helical" evidence="2">
    <location>
        <begin position="1055"/>
        <end position="1076"/>
    </location>
</feature>
<feature type="transmembrane region" description="Helical" evidence="2">
    <location>
        <begin position="557"/>
        <end position="580"/>
    </location>
</feature>
<dbReference type="PRINTS" id="PR00702">
    <property type="entry name" value="ACRIFLAVINRP"/>
</dbReference>
<dbReference type="SUPFAM" id="SSF82714">
    <property type="entry name" value="Multidrug efflux transporter AcrB TolC docking domain, DN and DC subdomains"/>
    <property type="match status" value="2"/>
</dbReference>
<feature type="compositionally biased region" description="Low complexity" evidence="1">
    <location>
        <begin position="1222"/>
        <end position="1234"/>
    </location>
</feature>
<keyword evidence="2" id="KW-0812">Transmembrane</keyword>
<sequence>MALIEAFVKNPVKVSVAVLLVSLFGVVALTRMPMQLTPEVQIPTITIETTWPGASPQEVEQEITMEQEEQLKSVEGVTKMTSESADSKGTITLEFLVGTNMEEALLKVNSRLQQVPEYPEDSDEPVITTANASDRPIAWFILSTRRPTDEQFQAFEDRHPELVEKLAPARHAHNVGLVMLRLRLLAKEHPEVKELLPPEGLDVTKLRRFAEDEIEARFERVPGVSQSNVIGGLEDELQVIVDPEKLAARQLTLADVRNVLQGQNKDTSAGDFWEGKRRWVVRAMGQFRSPEQVEQQLLSVTNGAPVFVRDVAKVELGYKKPDGLVRRFGESSIAINCLRETDANVLEVMDGLRAANQDIDENILKPRGLQLTQVYDETEYIYSSIELVQQNIFIGGALTMIVLMLFLHLGVRTIVTIPLIIASSLAAAYLSPWFFLICIAIILVAGFWFARGALVVALAIPTSIIASFLVLGVLGRSLNVISLAGLAFAVGMLVDNAVVVLENVYRHFKSGESAVTAAVRGTQEVWGAIAASTITTVAVFLPIVFVQEEAGQLFRDIALAISAAVALSLLISMSVIPTAASRLFQSQPDRDDLSDPSSRQNTHRITQFILWPVHALGETFVRGTVGFNDWIQRGVLRRLGVAATLVLLAVGISWSFWPKVEYLPTGNRNLVFGILLPPPGYNLDQLTAAGKTVETALRPYWDVDPESPEAAALDFPAIGDFFFVARGRQVFMGIRAYDGQRAGELVPLVQQVGASMPGTFAVAKQSSLFEQGLTAGRTIEIEITGPDLIKLVALGGQTIGKVKQIMPTAQARPIPSLDLSSPEIHITPKLVQAAQMGVSSRDLGFSANCLIDGAYAGDYYLDGKKIDLTIIGELEYADTTQEIEALPIATPAGQLIPLAALADVDLASGPEQVNHRERVRAITIEVSPPPEIALEDAMAQIRREIVQPLTESGQLGGGYQVNLAGTADKLSKMQATFLGQWSGWNLDSLISVLTSQFVLVILITYLLMAALFESWLYPLVIILTVPLGAVGGILGLNLLNVYLSMTGQLTQQLDILTMLGFVILVGTVVNNPILIVHQSLNHMREDAMSPRVAILESVRTRIRPIFMTTLTTVLGLFPLVLFPGAGSELYRGLGSVVLGGLLVSTIFTLVLVPTLFSLLLEAKAGLARRLFGSPAQTAGQTSRPTAALPSQRRTVQLVQPGEPTKHDADSARDLPTQDRAHQPASSAPASQDDR</sequence>
<protein>
    <submittedName>
        <fullName evidence="3">Toluene efflux pump membrane transporter TtgH</fullName>
    </submittedName>
</protein>
<evidence type="ECO:0000256" key="2">
    <source>
        <dbReference type="SAM" id="Phobius"/>
    </source>
</evidence>
<dbReference type="PANTHER" id="PTHR32063">
    <property type="match status" value="1"/>
</dbReference>
<feature type="transmembrane region" description="Helical" evidence="2">
    <location>
        <begin position="12"/>
        <end position="30"/>
    </location>
</feature>
<keyword evidence="2" id="KW-1133">Transmembrane helix</keyword>
<dbReference type="SUPFAM" id="SSF82866">
    <property type="entry name" value="Multidrug efflux transporter AcrB transmembrane domain"/>
    <property type="match status" value="2"/>
</dbReference>
<keyword evidence="2" id="KW-0472">Membrane</keyword>
<evidence type="ECO:0000256" key="1">
    <source>
        <dbReference type="SAM" id="MobiDB-lite"/>
    </source>
</evidence>
<feature type="transmembrane region" description="Helical" evidence="2">
    <location>
        <begin position="525"/>
        <end position="545"/>
    </location>
</feature>
<accession>A0ABX5XUB2</accession>
<feature type="transmembrane region" description="Helical" evidence="2">
    <location>
        <begin position="1137"/>
        <end position="1160"/>
    </location>
</feature>
<feature type="transmembrane region" description="Helical" evidence="2">
    <location>
        <begin position="639"/>
        <end position="657"/>
    </location>
</feature>
<dbReference type="Gene3D" id="3.30.2090.10">
    <property type="entry name" value="Multidrug efflux transporter AcrB TolC docking domain, DN and DC subdomains"/>
    <property type="match status" value="2"/>
</dbReference>
<feature type="compositionally biased region" description="Basic and acidic residues" evidence="1">
    <location>
        <begin position="1203"/>
        <end position="1221"/>
    </location>
</feature>
<dbReference type="Gene3D" id="3.30.70.1430">
    <property type="entry name" value="Multidrug efflux transporter AcrB pore domain"/>
    <property type="match status" value="2"/>
</dbReference>
<keyword evidence="4" id="KW-1185">Reference proteome</keyword>
<organism evidence="3 4">
    <name type="scientific">Stieleria magnilauensis</name>
    <dbReference type="NCBI Taxonomy" id="2527963"/>
    <lineage>
        <taxon>Bacteria</taxon>
        <taxon>Pseudomonadati</taxon>
        <taxon>Planctomycetota</taxon>
        <taxon>Planctomycetia</taxon>
        <taxon>Pirellulales</taxon>
        <taxon>Pirellulaceae</taxon>
        <taxon>Stieleria</taxon>
    </lineage>
</organism>
<dbReference type="Proteomes" id="UP000318081">
    <property type="component" value="Chromosome"/>
</dbReference>
<dbReference type="InterPro" id="IPR027463">
    <property type="entry name" value="AcrB_DN_DC_subdom"/>
</dbReference>
<dbReference type="Gene3D" id="3.30.70.1320">
    <property type="entry name" value="Multidrug efflux transporter AcrB pore domain like"/>
    <property type="match status" value="2"/>
</dbReference>
<feature type="transmembrane region" description="Helical" evidence="2">
    <location>
        <begin position="392"/>
        <end position="411"/>
    </location>
</feature>
<feature type="transmembrane region" description="Helical" evidence="2">
    <location>
        <begin position="480"/>
        <end position="504"/>
    </location>
</feature>
<feature type="transmembrane region" description="Helical" evidence="2">
    <location>
        <begin position="452"/>
        <end position="474"/>
    </location>
</feature>
<evidence type="ECO:0000313" key="4">
    <source>
        <dbReference type="Proteomes" id="UP000318081"/>
    </source>
</evidence>
<name>A0ABX5XUB2_9BACT</name>
<dbReference type="Pfam" id="PF00873">
    <property type="entry name" value="ACR_tran"/>
    <property type="match status" value="3"/>
</dbReference>
<dbReference type="PANTHER" id="PTHR32063:SF0">
    <property type="entry name" value="SWARMING MOTILITY PROTEIN SWRC"/>
    <property type="match status" value="1"/>
</dbReference>
<dbReference type="RefSeq" id="WP_145212920.1">
    <property type="nucleotide sequence ID" value="NZ_CP036432.1"/>
</dbReference>
<feature type="transmembrane region" description="Helical" evidence="2">
    <location>
        <begin position="417"/>
        <end position="445"/>
    </location>
</feature>
<reference evidence="3 4" key="1">
    <citation type="submission" date="2019-02" db="EMBL/GenBank/DDBJ databases">
        <title>Deep-cultivation of Planctomycetes and their phenomic and genomic characterization uncovers novel biology.</title>
        <authorList>
            <person name="Wiegand S."/>
            <person name="Jogler M."/>
            <person name="Boedeker C."/>
            <person name="Pinto D."/>
            <person name="Vollmers J."/>
            <person name="Rivas-Marin E."/>
            <person name="Kohn T."/>
            <person name="Peeters S.H."/>
            <person name="Heuer A."/>
            <person name="Rast P."/>
            <person name="Oberbeckmann S."/>
            <person name="Bunk B."/>
            <person name="Jeske O."/>
            <person name="Meyerdierks A."/>
            <person name="Storesund J.E."/>
            <person name="Kallscheuer N."/>
            <person name="Luecker S."/>
            <person name="Lage O.M."/>
            <person name="Pohl T."/>
            <person name="Merkel B.J."/>
            <person name="Hornburger P."/>
            <person name="Mueller R.-W."/>
            <person name="Bruemmer F."/>
            <person name="Labrenz M."/>
            <person name="Spormann A.M."/>
            <person name="Op den Camp H."/>
            <person name="Overmann J."/>
            <person name="Amann R."/>
            <person name="Jetten M.S.M."/>
            <person name="Mascher T."/>
            <person name="Medema M.H."/>
            <person name="Devos D.P."/>
            <person name="Kaster A.-K."/>
            <person name="Ovreas L."/>
            <person name="Rohde M."/>
            <person name="Galperin M.Y."/>
            <person name="Jogler C."/>
        </authorList>
    </citation>
    <scope>NUCLEOTIDE SEQUENCE [LARGE SCALE GENOMIC DNA]</scope>
    <source>
        <strain evidence="3 4">TBK1r</strain>
    </source>
</reference>
<feature type="compositionally biased region" description="Polar residues" evidence="1">
    <location>
        <begin position="1175"/>
        <end position="1184"/>
    </location>
</feature>
<evidence type="ECO:0000313" key="3">
    <source>
        <dbReference type="EMBL" id="QDV84535.1"/>
    </source>
</evidence>
<proteinExistence type="predicted"/>
<feature type="transmembrane region" description="Helical" evidence="2">
    <location>
        <begin position="1019"/>
        <end position="1043"/>
    </location>
</feature>
<feature type="region of interest" description="Disordered" evidence="1">
    <location>
        <begin position="1175"/>
        <end position="1234"/>
    </location>
</feature>
<dbReference type="InterPro" id="IPR001036">
    <property type="entry name" value="Acrflvin-R"/>
</dbReference>
<dbReference type="SUPFAM" id="SSF82693">
    <property type="entry name" value="Multidrug efflux transporter AcrB pore domain, PN1, PN2, PC1 and PC2 subdomains"/>
    <property type="match status" value="2"/>
</dbReference>
<dbReference type="EMBL" id="CP036432">
    <property type="protein sequence ID" value="QDV84535.1"/>
    <property type="molecule type" value="Genomic_DNA"/>
</dbReference>
<gene>
    <name evidence="3" type="primary">ttgH_2</name>
    <name evidence="3" type="ORF">TBK1r_34860</name>
</gene>
<dbReference type="Gene3D" id="1.20.1640.10">
    <property type="entry name" value="Multidrug efflux transporter AcrB transmembrane domain"/>
    <property type="match status" value="4"/>
</dbReference>
<dbReference type="Gene3D" id="3.30.70.1440">
    <property type="entry name" value="Multidrug efflux transporter AcrB pore domain"/>
    <property type="match status" value="1"/>
</dbReference>
<feature type="transmembrane region" description="Helical" evidence="2">
    <location>
        <begin position="1105"/>
        <end position="1125"/>
    </location>
</feature>
<feature type="transmembrane region" description="Helical" evidence="2">
    <location>
        <begin position="989"/>
        <end position="1012"/>
    </location>
</feature>